<protein>
    <submittedName>
        <fullName evidence="5 6">Glyceraldehyde-3-phosphate dehydrogenase</fullName>
        <ecNumber evidence="6">1.2.1.12</ecNumber>
    </submittedName>
</protein>
<dbReference type="Pfam" id="PF02800">
    <property type="entry name" value="Gp_dh_C"/>
    <property type="match status" value="1"/>
</dbReference>
<name>A0A7W3PJ61_9MICO</name>
<proteinExistence type="inferred from homology"/>
<dbReference type="PROSITE" id="PS00071">
    <property type="entry name" value="GAPDH"/>
    <property type="match status" value="1"/>
</dbReference>
<dbReference type="CDD" id="cd05214">
    <property type="entry name" value="GAPDH_I_N"/>
    <property type="match status" value="1"/>
</dbReference>
<dbReference type="PANTHER" id="PTHR43454:SF1">
    <property type="entry name" value="GLYCERALDEHYDE 3-PHOSPHATE DEHYDROGENASE NAD(P) BINDING DOMAIN-CONTAINING PROTEIN"/>
    <property type="match status" value="1"/>
</dbReference>
<dbReference type="EMBL" id="JACGWW010000002">
    <property type="protein sequence ID" value="MBA8813733.1"/>
    <property type="molecule type" value="Genomic_DNA"/>
</dbReference>
<dbReference type="CDD" id="cd18126">
    <property type="entry name" value="GAPDH_I_C"/>
    <property type="match status" value="1"/>
</dbReference>
<dbReference type="GO" id="GO:0004365">
    <property type="term" value="F:glyceraldehyde-3-phosphate dehydrogenase (NAD+) (phosphorylating) activity"/>
    <property type="evidence" value="ECO:0007669"/>
    <property type="project" value="UniProtKB-EC"/>
</dbReference>
<evidence type="ECO:0000259" key="4">
    <source>
        <dbReference type="SMART" id="SM00846"/>
    </source>
</evidence>
<keyword evidence="1 6" id="KW-0560">Oxidoreductase</keyword>
<feature type="compositionally biased region" description="Low complexity" evidence="3">
    <location>
        <begin position="499"/>
        <end position="509"/>
    </location>
</feature>
<dbReference type="Proteomes" id="UP000321154">
    <property type="component" value="Unassembled WGS sequence"/>
</dbReference>
<dbReference type="EC" id="1.2.1.12" evidence="6"/>
<dbReference type="OrthoDB" id="9803304at2"/>
<dbReference type="InterPro" id="IPR020829">
    <property type="entry name" value="GlycerAld_3-P_DH_cat"/>
</dbReference>
<dbReference type="Gene3D" id="3.30.360.10">
    <property type="entry name" value="Dihydrodipicolinate Reductase, domain 2"/>
    <property type="match status" value="1"/>
</dbReference>
<dbReference type="Gene3D" id="3.40.50.720">
    <property type="entry name" value="NAD(P)-binding Rossmann-like Domain"/>
    <property type="match status" value="1"/>
</dbReference>
<organism evidence="6 8">
    <name type="scientific">Frigoribacterium faeni</name>
    <dbReference type="NCBI Taxonomy" id="145483"/>
    <lineage>
        <taxon>Bacteria</taxon>
        <taxon>Bacillati</taxon>
        <taxon>Actinomycetota</taxon>
        <taxon>Actinomycetes</taxon>
        <taxon>Micrococcales</taxon>
        <taxon>Microbacteriaceae</taxon>
        <taxon>Frigoribacterium</taxon>
    </lineage>
</organism>
<dbReference type="Proteomes" id="UP000522688">
    <property type="component" value="Unassembled WGS sequence"/>
</dbReference>
<accession>A0A7W3PJ61</accession>
<evidence type="ECO:0000256" key="1">
    <source>
        <dbReference type="ARBA" id="ARBA00023002"/>
    </source>
</evidence>
<comment type="caution">
    <text evidence="6">The sequence shown here is derived from an EMBL/GenBank/DDBJ whole genome shotgun (WGS) entry which is preliminary data.</text>
</comment>
<comment type="similarity">
    <text evidence="2">Belongs to the glyceraldehyde-3-phosphate dehydrogenase family.</text>
</comment>
<dbReference type="PRINTS" id="PR00078">
    <property type="entry name" value="G3PDHDRGNASE"/>
</dbReference>
<evidence type="ECO:0000256" key="3">
    <source>
        <dbReference type="SAM" id="MobiDB-lite"/>
    </source>
</evidence>
<dbReference type="RefSeq" id="WP_146854959.1">
    <property type="nucleotide sequence ID" value="NZ_BAAAHR010000008.1"/>
</dbReference>
<dbReference type="SMART" id="SM00846">
    <property type="entry name" value="Gp_dh_N"/>
    <property type="match status" value="1"/>
</dbReference>
<evidence type="ECO:0000256" key="2">
    <source>
        <dbReference type="RuleBase" id="RU000397"/>
    </source>
</evidence>
<evidence type="ECO:0000313" key="8">
    <source>
        <dbReference type="Proteomes" id="UP000522688"/>
    </source>
</evidence>
<dbReference type="PANTHER" id="PTHR43454">
    <property type="entry name" value="GLYCERALDEHYDE-3-PHOSPHATE DEHYDROGENASE"/>
    <property type="match status" value="1"/>
</dbReference>
<reference evidence="5 7" key="1">
    <citation type="submission" date="2019-07" db="EMBL/GenBank/DDBJ databases">
        <title>Whole genome shotgun sequence of Frigoribacterium faeni NBRC 103066.</title>
        <authorList>
            <person name="Hosoyama A."/>
            <person name="Uohara A."/>
            <person name="Ohji S."/>
            <person name="Ichikawa N."/>
        </authorList>
    </citation>
    <scope>NUCLEOTIDE SEQUENCE [LARGE SCALE GENOMIC DNA]</scope>
    <source>
        <strain evidence="5 7">NBRC 103066</strain>
    </source>
</reference>
<evidence type="ECO:0000313" key="7">
    <source>
        <dbReference type="Proteomes" id="UP000321154"/>
    </source>
</evidence>
<dbReference type="InterPro" id="IPR020830">
    <property type="entry name" value="GlycerAld_3-P_DH_AS"/>
</dbReference>
<evidence type="ECO:0000313" key="5">
    <source>
        <dbReference type="EMBL" id="GEK83380.1"/>
    </source>
</evidence>
<gene>
    <name evidence="5" type="primary">gap-2</name>
    <name evidence="6" type="ORF">FB463_001982</name>
    <name evidence="5" type="ORF">FFA01_16890</name>
</gene>
<dbReference type="InterPro" id="IPR020828">
    <property type="entry name" value="GlycerAld_3-P_DH_NAD(P)-bd"/>
</dbReference>
<dbReference type="AlphaFoldDB" id="A0A7W3PJ61"/>
<dbReference type="Pfam" id="PF00044">
    <property type="entry name" value="Gp_dh_N"/>
    <property type="match status" value="1"/>
</dbReference>
<dbReference type="InterPro" id="IPR036291">
    <property type="entry name" value="NAD(P)-bd_dom_sf"/>
</dbReference>
<dbReference type="EMBL" id="BJUV01000014">
    <property type="protein sequence ID" value="GEK83380.1"/>
    <property type="molecule type" value="Genomic_DNA"/>
</dbReference>
<evidence type="ECO:0000313" key="6">
    <source>
        <dbReference type="EMBL" id="MBA8813733.1"/>
    </source>
</evidence>
<dbReference type="NCBIfam" id="NF006139">
    <property type="entry name" value="PRK08289.1"/>
    <property type="match status" value="1"/>
</dbReference>
<feature type="domain" description="Glyceraldehyde 3-phosphate dehydrogenase NAD(P) binding" evidence="4">
    <location>
        <begin position="135"/>
        <end position="295"/>
    </location>
</feature>
<dbReference type="SUPFAM" id="SSF51735">
    <property type="entry name" value="NAD(P)-binding Rossmann-fold domains"/>
    <property type="match status" value="1"/>
</dbReference>
<keyword evidence="7" id="KW-1185">Reference proteome</keyword>
<sequence length="524" mass="56079">MATSPTAEVYEHRQRDWSDRVALAESMIPLIGRLHRRDAVVVSIHGRSLLDRSPVAILKAHRFARQLDDLVLDPEQTLEVLRLLDGLALGPASIDLARLSARHRDDPAGRDLADVVRAELAEIVGRHESAPRPGRDVVLYGFGRIGRLVARLLIEHAGGDGGLRLRAVVVRRGSSTDLAKRASLLRRDSIHGPFAGTITVDEATDTIVANGTTIQVIYSDDPATVDYGSFGIHDAIVVDNTGRWRDEPSLRRHLEARGASRVLLTAPGKGSLPNVVFGVNHEAAGDHEVVAAASCTTNAITPVLAVVDERWGIESGHIETVHAVTNDQNLTDNFHPGDRRGRSAALNMVLTETGAATAVAKALPGLAGRLTGSAIRVPTADVSVAVLNLRLRRPADRAELNAHLRRASLDSPLRRQIDYIESPEVASTDFVGSRHAGVVDGLATVVAGDSAVLYVWYDNEFGYSCQVVRLLEHLAGGTPPSFPRVASAESPAPGREGAPRPSLPDASDPSPSPSPSEPILEAVR</sequence>
<dbReference type="InterPro" id="IPR020831">
    <property type="entry name" value="GlycerAld/Erythrose_P_DH"/>
</dbReference>
<reference evidence="6 8" key="2">
    <citation type="submission" date="2020-07" db="EMBL/GenBank/DDBJ databases">
        <title>Sequencing the genomes of 1000 actinobacteria strains.</title>
        <authorList>
            <person name="Klenk H.-P."/>
        </authorList>
    </citation>
    <scope>NUCLEOTIDE SEQUENCE [LARGE SCALE GENOMIC DNA]</scope>
    <source>
        <strain evidence="6 8">DSM 10309</strain>
    </source>
</reference>
<feature type="region of interest" description="Disordered" evidence="3">
    <location>
        <begin position="481"/>
        <end position="524"/>
    </location>
</feature>
<dbReference type="SUPFAM" id="SSF55347">
    <property type="entry name" value="Glyceraldehyde-3-phosphate dehydrogenase-like, C-terminal domain"/>
    <property type="match status" value="1"/>
</dbReference>
<dbReference type="GO" id="GO:0051287">
    <property type="term" value="F:NAD binding"/>
    <property type="evidence" value="ECO:0007669"/>
    <property type="project" value="InterPro"/>
</dbReference>